<evidence type="ECO:0000256" key="3">
    <source>
        <dbReference type="ARBA" id="ARBA00004496"/>
    </source>
</evidence>
<dbReference type="Gene3D" id="3.40.190.10">
    <property type="entry name" value="Periplasmic binding protein-like II"/>
    <property type="match status" value="2"/>
</dbReference>
<comment type="caution">
    <text evidence="23">The sequence shown here is derived from an EMBL/GenBank/DDBJ whole genome shotgun (WGS) entry which is preliminary data.</text>
</comment>
<keyword evidence="14 23" id="KW-0456">Lyase</keyword>
<sequence length="383" mass="42541">MRDLTQCRADIDKVDSAILHLLKERLAIAADIAANKQLSGKPIVDGARERDKLNALCTQAQSIGLPPSMVSKLFRKIMDDTVSYEQSFLMQQANERGLKRDTSIAYLGQTVGTYSHLAALRFVKFFAGQTQCHGCGSFEEVIAAVEDGKCEYGVLPIENSSSGNINEVLDLLQLTKASIVGEVFYKIKHSVLGIPTCDPSKIKRVYSHPQPITQCSRWLKEHLPQVEITYTNSTSEAMQIVSQLNDPEAVAIACEDSAPLYGLHPLYSNLANNKRNYTRFIVLSLTPIKVPQNLPAKTSLLFSTKKYVPGSLIAVLNEFSRHELNLTKLNSRPREIAQSETWEEIFYADVQANLDTAVMQSIIEKLKELTGSLKILGCYASQE</sequence>
<dbReference type="Gene3D" id="1.20.59.10">
    <property type="entry name" value="Chorismate mutase"/>
    <property type="match status" value="1"/>
</dbReference>
<dbReference type="GO" id="GO:0004106">
    <property type="term" value="F:chorismate mutase activity"/>
    <property type="evidence" value="ECO:0007669"/>
    <property type="project" value="UniProtKB-EC"/>
</dbReference>
<evidence type="ECO:0000256" key="4">
    <source>
        <dbReference type="ARBA" id="ARBA00004741"/>
    </source>
</evidence>
<evidence type="ECO:0000259" key="20">
    <source>
        <dbReference type="PROSITE" id="PS51168"/>
    </source>
</evidence>
<comment type="catalytic activity">
    <reaction evidence="1">
        <text>chorismate = prephenate</text>
        <dbReference type="Rhea" id="RHEA:13897"/>
        <dbReference type="ChEBI" id="CHEBI:29748"/>
        <dbReference type="ChEBI" id="CHEBI:29934"/>
        <dbReference type="EC" id="5.4.99.5"/>
    </reaction>
</comment>
<dbReference type="SMART" id="SM00830">
    <property type="entry name" value="CM_2"/>
    <property type="match status" value="1"/>
</dbReference>
<dbReference type="GO" id="GO:0009094">
    <property type="term" value="P:L-phenylalanine biosynthetic process"/>
    <property type="evidence" value="ECO:0007669"/>
    <property type="project" value="UniProtKB-KW"/>
</dbReference>
<evidence type="ECO:0000256" key="8">
    <source>
        <dbReference type="ARBA" id="ARBA00014401"/>
    </source>
</evidence>
<keyword evidence="15" id="KW-0511">Multifunctional enzyme</keyword>
<dbReference type="InterPro" id="IPR045865">
    <property type="entry name" value="ACT-like_dom_sf"/>
</dbReference>
<dbReference type="PANTHER" id="PTHR21022">
    <property type="entry name" value="PREPHENATE DEHYDRATASE P PROTEIN"/>
    <property type="match status" value="1"/>
</dbReference>
<evidence type="ECO:0000256" key="15">
    <source>
        <dbReference type="ARBA" id="ARBA00023268"/>
    </source>
</evidence>
<evidence type="ECO:0000256" key="2">
    <source>
        <dbReference type="ARBA" id="ARBA00002364"/>
    </source>
</evidence>
<evidence type="ECO:0000256" key="1">
    <source>
        <dbReference type="ARBA" id="ARBA00000824"/>
    </source>
</evidence>
<dbReference type="EMBL" id="JAHLFG010000022">
    <property type="protein sequence ID" value="MBU3826232.1"/>
    <property type="molecule type" value="Genomic_DNA"/>
</dbReference>
<dbReference type="PIRSF" id="PIRSF001500">
    <property type="entry name" value="Chor_mut_pdt_Ppr"/>
    <property type="match status" value="1"/>
</dbReference>
<evidence type="ECO:0000256" key="18">
    <source>
        <dbReference type="ARBA" id="ARBA00047848"/>
    </source>
</evidence>
<evidence type="ECO:0000256" key="10">
    <source>
        <dbReference type="ARBA" id="ARBA00022605"/>
    </source>
</evidence>
<dbReference type="GO" id="GO:0046417">
    <property type="term" value="P:chorismate metabolic process"/>
    <property type="evidence" value="ECO:0007669"/>
    <property type="project" value="InterPro"/>
</dbReference>
<keyword evidence="9" id="KW-0963">Cytoplasm</keyword>
<dbReference type="InterPro" id="IPR018528">
    <property type="entry name" value="Preph_deHydtase_CS"/>
</dbReference>
<dbReference type="InterPro" id="IPR008242">
    <property type="entry name" value="Chor_mutase/pphenate_deHydtase"/>
</dbReference>
<dbReference type="CDD" id="cd04905">
    <property type="entry name" value="ACT_CM-PDT"/>
    <property type="match status" value="1"/>
</dbReference>
<evidence type="ECO:0000256" key="14">
    <source>
        <dbReference type="ARBA" id="ARBA00023239"/>
    </source>
</evidence>
<protein>
    <recommendedName>
        <fullName evidence="8">Bifunctional chorismate mutase/prephenate dehydratase</fullName>
        <ecNumber evidence="7">4.2.1.51</ecNumber>
        <ecNumber evidence="6">5.4.99.5</ecNumber>
    </recommendedName>
    <alternativeName>
        <fullName evidence="17">Chorismate mutase-prephenate dehydratase</fullName>
    </alternativeName>
    <alternativeName>
        <fullName evidence="16">p-protein</fullName>
    </alternativeName>
</protein>
<organism evidence="23 24">
    <name type="scientific">Candidatus Anaerobiospirillum merdipullorum</name>
    <dbReference type="NCBI Taxonomy" id="2838450"/>
    <lineage>
        <taxon>Bacteria</taxon>
        <taxon>Pseudomonadati</taxon>
        <taxon>Pseudomonadota</taxon>
        <taxon>Gammaproteobacteria</taxon>
        <taxon>Aeromonadales</taxon>
        <taxon>Succinivibrionaceae</taxon>
        <taxon>Anaerobiospirillum</taxon>
    </lineage>
</organism>
<dbReference type="InterPro" id="IPR001086">
    <property type="entry name" value="Preph_deHydtase"/>
</dbReference>
<feature type="domain" description="Prephenate dehydratase" evidence="21">
    <location>
        <begin position="103"/>
        <end position="285"/>
    </location>
</feature>
<reference evidence="23" key="2">
    <citation type="submission" date="2021-04" db="EMBL/GenBank/DDBJ databases">
        <authorList>
            <person name="Gilroy R."/>
        </authorList>
    </citation>
    <scope>NUCLEOTIDE SEQUENCE</scope>
    <source>
        <strain evidence="23">687</strain>
    </source>
</reference>
<keyword evidence="10" id="KW-0028">Amino-acid biosynthesis</keyword>
<dbReference type="PROSITE" id="PS51671">
    <property type="entry name" value="ACT"/>
    <property type="match status" value="1"/>
</dbReference>
<dbReference type="Pfam" id="PF00800">
    <property type="entry name" value="PDT"/>
    <property type="match status" value="1"/>
</dbReference>
<reference evidence="23" key="1">
    <citation type="journal article" date="2021" name="PeerJ">
        <title>Extensive microbial diversity within the chicken gut microbiome revealed by metagenomics and culture.</title>
        <authorList>
            <person name="Gilroy R."/>
            <person name="Ravi A."/>
            <person name="Getino M."/>
            <person name="Pursley I."/>
            <person name="Horton D.L."/>
            <person name="Alikhan N.F."/>
            <person name="Baker D."/>
            <person name="Gharbi K."/>
            <person name="Hall N."/>
            <person name="Watson M."/>
            <person name="Adriaenssens E.M."/>
            <person name="Foster-Nyarko E."/>
            <person name="Jarju S."/>
            <person name="Secka A."/>
            <person name="Antonio M."/>
            <person name="Oren A."/>
            <person name="Chaudhuri R.R."/>
            <person name="La Ragione R."/>
            <person name="Hildebrand F."/>
            <person name="Pallen M.J."/>
        </authorList>
    </citation>
    <scope>NUCLEOTIDE SEQUENCE</scope>
    <source>
        <strain evidence="23">687</strain>
    </source>
</reference>
<feature type="domain" description="ACT" evidence="22">
    <location>
        <begin position="300"/>
        <end position="380"/>
    </location>
</feature>
<dbReference type="FunFam" id="3.40.190.10:FF:000034">
    <property type="entry name" value="Chorismate mutase/prephenate dehydratase"/>
    <property type="match status" value="1"/>
</dbReference>
<evidence type="ECO:0000256" key="19">
    <source>
        <dbReference type="PIRSR" id="PIRSR001500-2"/>
    </source>
</evidence>
<keyword evidence="13" id="KW-0413">Isomerase</keyword>
<dbReference type="InterPro" id="IPR002701">
    <property type="entry name" value="CM_II_prokaryot"/>
</dbReference>
<proteinExistence type="predicted"/>
<evidence type="ECO:0000256" key="16">
    <source>
        <dbReference type="ARBA" id="ARBA00031175"/>
    </source>
</evidence>
<keyword evidence="11" id="KW-0057">Aromatic amino acid biosynthesis</keyword>
<evidence type="ECO:0000256" key="17">
    <source>
        <dbReference type="ARBA" id="ARBA00031520"/>
    </source>
</evidence>
<dbReference type="PROSITE" id="PS51171">
    <property type="entry name" value="PREPHENATE_DEHYDR_3"/>
    <property type="match status" value="1"/>
</dbReference>
<comment type="pathway">
    <text evidence="5">Metabolic intermediate biosynthesis; prephenate biosynthesis; prephenate from chorismate: step 1/1.</text>
</comment>
<comment type="function">
    <text evidence="2">Catalyzes the Claisen rearrangement of chorismate to prephenate and the decarboxylation/dehydration of prephenate to phenylpyruvate.</text>
</comment>
<dbReference type="SUPFAM" id="SSF55021">
    <property type="entry name" value="ACT-like"/>
    <property type="match status" value="1"/>
</dbReference>
<evidence type="ECO:0000313" key="24">
    <source>
        <dbReference type="Proteomes" id="UP000824150"/>
    </source>
</evidence>
<gene>
    <name evidence="23" type="primary">pheA</name>
    <name evidence="23" type="ORF">IAA31_01895</name>
</gene>
<evidence type="ECO:0000313" key="23">
    <source>
        <dbReference type="EMBL" id="MBU3826232.1"/>
    </source>
</evidence>
<comment type="catalytic activity">
    <reaction evidence="18">
        <text>prephenate + H(+) = 3-phenylpyruvate + CO2 + H2O</text>
        <dbReference type="Rhea" id="RHEA:21648"/>
        <dbReference type="ChEBI" id="CHEBI:15377"/>
        <dbReference type="ChEBI" id="CHEBI:15378"/>
        <dbReference type="ChEBI" id="CHEBI:16526"/>
        <dbReference type="ChEBI" id="CHEBI:18005"/>
        <dbReference type="ChEBI" id="CHEBI:29934"/>
        <dbReference type="EC" id="4.2.1.51"/>
    </reaction>
</comment>
<evidence type="ECO:0000256" key="9">
    <source>
        <dbReference type="ARBA" id="ARBA00022490"/>
    </source>
</evidence>
<dbReference type="CDD" id="cd13631">
    <property type="entry name" value="PBP2_Ct-PDT_like"/>
    <property type="match status" value="1"/>
</dbReference>
<keyword evidence="12" id="KW-0584">Phenylalanine biosynthesis</keyword>
<dbReference type="SUPFAM" id="SSF48600">
    <property type="entry name" value="Chorismate mutase II"/>
    <property type="match status" value="1"/>
</dbReference>
<evidence type="ECO:0000256" key="11">
    <source>
        <dbReference type="ARBA" id="ARBA00023141"/>
    </source>
</evidence>
<evidence type="ECO:0000256" key="6">
    <source>
        <dbReference type="ARBA" id="ARBA00012404"/>
    </source>
</evidence>
<dbReference type="EC" id="4.2.1.51" evidence="7"/>
<dbReference type="SUPFAM" id="SSF53850">
    <property type="entry name" value="Periplasmic binding protein-like II"/>
    <property type="match status" value="1"/>
</dbReference>
<dbReference type="InterPro" id="IPR036979">
    <property type="entry name" value="CM_dom_sf"/>
</dbReference>
<dbReference type="Pfam" id="PF01817">
    <property type="entry name" value="CM_2"/>
    <property type="match status" value="1"/>
</dbReference>
<feature type="domain" description="Chorismate mutase" evidence="20">
    <location>
        <begin position="1"/>
        <end position="89"/>
    </location>
</feature>
<comment type="pathway">
    <text evidence="4">Amino-acid biosynthesis; L-phenylalanine biosynthesis; phenylpyruvate from prephenate: step 1/1.</text>
</comment>
<dbReference type="InterPro" id="IPR002912">
    <property type="entry name" value="ACT_dom"/>
</dbReference>
<evidence type="ECO:0000256" key="7">
    <source>
        <dbReference type="ARBA" id="ARBA00013147"/>
    </source>
</evidence>
<dbReference type="EC" id="5.4.99.5" evidence="6"/>
<dbReference type="GO" id="GO:0004664">
    <property type="term" value="F:prephenate dehydratase activity"/>
    <property type="evidence" value="ECO:0007669"/>
    <property type="project" value="UniProtKB-EC"/>
</dbReference>
<evidence type="ECO:0000259" key="21">
    <source>
        <dbReference type="PROSITE" id="PS51171"/>
    </source>
</evidence>
<dbReference type="PROSITE" id="PS00857">
    <property type="entry name" value="PREPHENATE_DEHYDR_1"/>
    <property type="match status" value="1"/>
</dbReference>
<evidence type="ECO:0000256" key="5">
    <source>
        <dbReference type="ARBA" id="ARBA00004817"/>
    </source>
</evidence>
<evidence type="ECO:0000256" key="12">
    <source>
        <dbReference type="ARBA" id="ARBA00023222"/>
    </source>
</evidence>
<dbReference type="Gene3D" id="3.30.70.260">
    <property type="match status" value="1"/>
</dbReference>
<dbReference type="PANTHER" id="PTHR21022:SF19">
    <property type="entry name" value="PREPHENATE DEHYDRATASE-RELATED"/>
    <property type="match status" value="1"/>
</dbReference>
<evidence type="ECO:0000259" key="22">
    <source>
        <dbReference type="PROSITE" id="PS51671"/>
    </source>
</evidence>
<name>A0A9E2NRL4_9GAMM</name>
<feature type="site" description="Essential for prephenate dehydratase activity" evidence="19">
    <location>
        <position position="278"/>
    </location>
</feature>
<evidence type="ECO:0000256" key="13">
    <source>
        <dbReference type="ARBA" id="ARBA00023235"/>
    </source>
</evidence>
<dbReference type="NCBIfam" id="NF008865">
    <property type="entry name" value="PRK11898.1"/>
    <property type="match status" value="1"/>
</dbReference>
<comment type="subcellular location">
    <subcellularLocation>
        <location evidence="3">Cytoplasm</location>
    </subcellularLocation>
</comment>
<dbReference type="Proteomes" id="UP000824150">
    <property type="component" value="Unassembled WGS sequence"/>
</dbReference>
<dbReference type="InterPro" id="IPR036263">
    <property type="entry name" value="Chorismate_II_sf"/>
</dbReference>
<dbReference type="AlphaFoldDB" id="A0A9E2NRL4"/>
<accession>A0A9E2NRL4</accession>
<dbReference type="PROSITE" id="PS51168">
    <property type="entry name" value="CHORISMATE_MUT_2"/>
    <property type="match status" value="1"/>
</dbReference>
<dbReference type="GO" id="GO:0005737">
    <property type="term" value="C:cytoplasm"/>
    <property type="evidence" value="ECO:0007669"/>
    <property type="project" value="UniProtKB-SubCell"/>
</dbReference>